<accession>A0A1W6Z878</accession>
<dbReference type="PIRSF" id="PIRSF029288">
    <property type="entry name" value="SciE_ImpE"/>
    <property type="match status" value="1"/>
</dbReference>
<organism evidence="1 2">
    <name type="scientific">Bordetella genomosp. 13</name>
    <dbReference type="NCBI Taxonomy" id="463040"/>
    <lineage>
        <taxon>Bacteria</taxon>
        <taxon>Pseudomonadati</taxon>
        <taxon>Pseudomonadota</taxon>
        <taxon>Betaproteobacteria</taxon>
        <taxon>Burkholderiales</taxon>
        <taxon>Alcaligenaceae</taxon>
        <taxon>Bordetella</taxon>
    </lineage>
</organism>
<dbReference type="EMBL" id="CP021111">
    <property type="protein sequence ID" value="ARP93608.1"/>
    <property type="molecule type" value="Genomic_DNA"/>
</dbReference>
<evidence type="ECO:0000313" key="2">
    <source>
        <dbReference type="Proteomes" id="UP000194161"/>
    </source>
</evidence>
<protein>
    <submittedName>
        <fullName evidence="1">ImpE family protein</fullName>
    </submittedName>
</protein>
<gene>
    <name evidence="1" type="ORF">CAL15_03945</name>
</gene>
<dbReference type="InterPro" id="IPR011990">
    <property type="entry name" value="TPR-like_helical_dom_sf"/>
</dbReference>
<dbReference type="RefSeq" id="WP_086077389.1">
    <property type="nucleotide sequence ID" value="NZ_CP021111.1"/>
</dbReference>
<keyword evidence="2" id="KW-1185">Reference proteome</keyword>
<dbReference type="OrthoDB" id="5416084at2"/>
<dbReference type="KEGG" id="bgm:CAL15_03945"/>
<dbReference type="InterPro" id="IPR009211">
    <property type="entry name" value="TagJ"/>
</dbReference>
<dbReference type="AlphaFoldDB" id="A0A1W6Z878"/>
<reference evidence="1 2" key="1">
    <citation type="submission" date="2017-05" db="EMBL/GenBank/DDBJ databases">
        <title>Complete and WGS of Bordetella genogroups.</title>
        <authorList>
            <person name="Spilker T."/>
            <person name="LiPuma J."/>
        </authorList>
    </citation>
    <scope>NUCLEOTIDE SEQUENCE [LARGE SCALE GENOMIC DNA]</scope>
    <source>
        <strain evidence="1 2">AU7206</strain>
    </source>
</reference>
<dbReference type="Pfam" id="PF07024">
    <property type="entry name" value="ImpE"/>
    <property type="match status" value="1"/>
</dbReference>
<proteinExistence type="predicted"/>
<dbReference type="SUPFAM" id="SSF144059">
    <property type="entry name" value="ImpE-like"/>
    <property type="match status" value="1"/>
</dbReference>
<dbReference type="STRING" id="463040.CAL15_03945"/>
<name>A0A1W6Z878_9BORD</name>
<dbReference type="Gene3D" id="1.25.40.10">
    <property type="entry name" value="Tetratricopeptide repeat domain"/>
    <property type="match status" value="1"/>
</dbReference>
<dbReference type="Proteomes" id="UP000194161">
    <property type="component" value="Chromosome"/>
</dbReference>
<sequence length="274" mass="29799">MQNTATSLRDGSLSQHLQTVEARIRRAPGDADLRAQLFQLAAVQGDWTRAAEQLRLCAQFNPQSRPMAALYAQAIAGERRREAVLAGTEDPVFLSGVRPEWCDLLVQALRADASDPTRAAALRAQAMEAAPARAGAIVGAREAEPEPYAWIGDGDSRLGPVCELISAGQYGWLPFEDVSQLSLLAPEGLSDVVWARAEILLNDGRTLHGLVPARYPAIAGERLADQDDALRLGRETRWRELADGTYAGEGQKMWVTDAGEYALLDVRGLRQEAD</sequence>
<evidence type="ECO:0000313" key="1">
    <source>
        <dbReference type="EMBL" id="ARP93608.1"/>
    </source>
</evidence>